<dbReference type="Proteomes" id="UP000215914">
    <property type="component" value="Chromosome 15"/>
</dbReference>
<dbReference type="EMBL" id="CM007904">
    <property type="protein sequence ID" value="OTF95517.1"/>
    <property type="molecule type" value="Genomic_DNA"/>
</dbReference>
<organism evidence="1 2">
    <name type="scientific">Helianthus annuus</name>
    <name type="common">Common sunflower</name>
    <dbReference type="NCBI Taxonomy" id="4232"/>
    <lineage>
        <taxon>Eukaryota</taxon>
        <taxon>Viridiplantae</taxon>
        <taxon>Streptophyta</taxon>
        <taxon>Embryophyta</taxon>
        <taxon>Tracheophyta</taxon>
        <taxon>Spermatophyta</taxon>
        <taxon>Magnoliopsida</taxon>
        <taxon>eudicotyledons</taxon>
        <taxon>Gunneridae</taxon>
        <taxon>Pentapetalae</taxon>
        <taxon>asterids</taxon>
        <taxon>campanulids</taxon>
        <taxon>Asterales</taxon>
        <taxon>Asteraceae</taxon>
        <taxon>Asteroideae</taxon>
        <taxon>Heliantheae alliance</taxon>
        <taxon>Heliantheae</taxon>
        <taxon>Helianthus</taxon>
    </lineage>
</organism>
<dbReference type="InParanoid" id="A0A251S9H9"/>
<protein>
    <submittedName>
        <fullName evidence="1">Uncharacterized protein</fullName>
    </submittedName>
</protein>
<gene>
    <name evidence="1" type="ORF">HannXRQ_Chr15g0484001</name>
</gene>
<evidence type="ECO:0000313" key="2">
    <source>
        <dbReference type="Proteomes" id="UP000215914"/>
    </source>
</evidence>
<dbReference type="AlphaFoldDB" id="A0A251S9H9"/>
<name>A0A251S9H9_HELAN</name>
<evidence type="ECO:0000313" key="1">
    <source>
        <dbReference type="EMBL" id="OTF95517.1"/>
    </source>
</evidence>
<keyword evidence="2" id="KW-1185">Reference proteome</keyword>
<accession>A0A251S9H9</accession>
<proteinExistence type="predicted"/>
<sequence length="82" mass="9681">MSFPHCMVQVLMFQDIKGLLLYINSRHWLLLSVADLRTFFTGFLLVDSHEFSLFFFPNHKRFSLIFSIFSKPNGFLGTHKRP</sequence>
<reference evidence="2" key="1">
    <citation type="journal article" date="2017" name="Nature">
        <title>The sunflower genome provides insights into oil metabolism, flowering and Asterid evolution.</title>
        <authorList>
            <person name="Badouin H."/>
            <person name="Gouzy J."/>
            <person name="Grassa C.J."/>
            <person name="Murat F."/>
            <person name="Staton S.E."/>
            <person name="Cottret L."/>
            <person name="Lelandais-Briere C."/>
            <person name="Owens G.L."/>
            <person name="Carrere S."/>
            <person name="Mayjonade B."/>
            <person name="Legrand L."/>
            <person name="Gill N."/>
            <person name="Kane N.C."/>
            <person name="Bowers J.E."/>
            <person name="Hubner S."/>
            <person name="Bellec A."/>
            <person name="Berard A."/>
            <person name="Berges H."/>
            <person name="Blanchet N."/>
            <person name="Boniface M.C."/>
            <person name="Brunel D."/>
            <person name="Catrice O."/>
            <person name="Chaidir N."/>
            <person name="Claudel C."/>
            <person name="Donnadieu C."/>
            <person name="Faraut T."/>
            <person name="Fievet G."/>
            <person name="Helmstetter N."/>
            <person name="King M."/>
            <person name="Knapp S.J."/>
            <person name="Lai Z."/>
            <person name="Le Paslier M.C."/>
            <person name="Lippi Y."/>
            <person name="Lorenzon L."/>
            <person name="Mandel J.R."/>
            <person name="Marage G."/>
            <person name="Marchand G."/>
            <person name="Marquand E."/>
            <person name="Bret-Mestries E."/>
            <person name="Morien E."/>
            <person name="Nambeesan S."/>
            <person name="Nguyen T."/>
            <person name="Pegot-Espagnet P."/>
            <person name="Pouilly N."/>
            <person name="Raftis F."/>
            <person name="Sallet E."/>
            <person name="Schiex T."/>
            <person name="Thomas J."/>
            <person name="Vandecasteele C."/>
            <person name="Vares D."/>
            <person name="Vear F."/>
            <person name="Vautrin S."/>
            <person name="Crespi M."/>
            <person name="Mangin B."/>
            <person name="Burke J.M."/>
            <person name="Salse J."/>
            <person name="Munos S."/>
            <person name="Vincourt P."/>
            <person name="Rieseberg L.H."/>
            <person name="Langlade N.B."/>
        </authorList>
    </citation>
    <scope>NUCLEOTIDE SEQUENCE [LARGE SCALE GENOMIC DNA]</scope>
    <source>
        <strain evidence="2">cv. SF193</strain>
    </source>
</reference>